<dbReference type="InterPro" id="IPR001611">
    <property type="entry name" value="Leu-rich_rpt"/>
</dbReference>
<keyword evidence="5" id="KW-0325">Glycoprotein</keyword>
<dbReference type="PANTHER" id="PTHR45974">
    <property type="entry name" value="RECEPTOR-LIKE PROTEIN 55"/>
    <property type="match status" value="1"/>
</dbReference>
<evidence type="ECO:0000256" key="4">
    <source>
        <dbReference type="ARBA" id="ARBA00023136"/>
    </source>
</evidence>
<protein>
    <submittedName>
        <fullName evidence="6">Uncharacterized protein</fullName>
    </submittedName>
</protein>
<dbReference type="Proteomes" id="UP000663760">
    <property type="component" value="Chromosome 1"/>
</dbReference>
<dbReference type="EMBL" id="LR746264">
    <property type="protein sequence ID" value="CAA7389150.1"/>
    <property type="molecule type" value="Genomic_DNA"/>
</dbReference>
<keyword evidence="7" id="KW-1185">Reference proteome</keyword>
<sequence length="206" mass="21829">MDFNRCKGVLGNGGVPELIAVKGSAWKAGRGLSSMGLKGTLSGDIGQLTELLSLDLSYNNDLGGPITKSIGNLKRITTLIMVACSFSGSIPSEIGDLEDLSYLALNSNNLTGIIPPSFGKLSKLYWFDIADNQLTGPIPVSSGSTPGLDQLLHAKHFHFNKNQLSGTIPESLFSSNMTLIHILFDGNRLTGGIPESLGLVTKLEVL</sequence>
<proteinExistence type="predicted"/>
<dbReference type="InterPro" id="IPR032675">
    <property type="entry name" value="LRR_dom_sf"/>
</dbReference>
<accession>A0A7I8JYT8</accession>
<dbReference type="FunFam" id="3.80.10.10:FF:000363">
    <property type="entry name" value="Leucine-rich repeat family protein"/>
    <property type="match status" value="1"/>
</dbReference>
<evidence type="ECO:0000256" key="5">
    <source>
        <dbReference type="ARBA" id="ARBA00023180"/>
    </source>
</evidence>
<evidence type="ECO:0000313" key="7">
    <source>
        <dbReference type="Proteomes" id="UP000663760"/>
    </source>
</evidence>
<dbReference type="AlphaFoldDB" id="A0A7I8JYT8"/>
<comment type="subcellular location">
    <subcellularLocation>
        <location evidence="1">Membrane</location>
    </subcellularLocation>
</comment>
<gene>
    <name evidence="6" type="ORF">SI8410_01001251</name>
</gene>
<evidence type="ECO:0000256" key="2">
    <source>
        <dbReference type="ARBA" id="ARBA00022729"/>
    </source>
</evidence>
<dbReference type="FunFam" id="3.80.10.10:FF:000542">
    <property type="entry name" value="Leucine-rich repeat protein kinase family protein"/>
    <property type="match status" value="1"/>
</dbReference>
<keyword evidence="3" id="KW-0677">Repeat</keyword>
<dbReference type="Gene3D" id="3.80.10.10">
    <property type="entry name" value="Ribonuclease Inhibitor"/>
    <property type="match status" value="2"/>
</dbReference>
<evidence type="ECO:0000313" key="6">
    <source>
        <dbReference type="EMBL" id="CAA7389150.1"/>
    </source>
</evidence>
<name>A0A7I8JYT8_SPIIN</name>
<dbReference type="GO" id="GO:0016020">
    <property type="term" value="C:membrane"/>
    <property type="evidence" value="ECO:0007669"/>
    <property type="project" value="UniProtKB-SubCell"/>
</dbReference>
<keyword evidence="4" id="KW-0472">Membrane</keyword>
<dbReference type="PANTHER" id="PTHR45974:SF242">
    <property type="entry name" value="LEUCINE-RICH REPEAT PROTEIN KINASE FAMILY PROTEIN"/>
    <property type="match status" value="1"/>
</dbReference>
<dbReference type="Pfam" id="PF00560">
    <property type="entry name" value="LRR_1"/>
    <property type="match status" value="1"/>
</dbReference>
<organism evidence="6 7">
    <name type="scientific">Spirodela intermedia</name>
    <name type="common">Intermediate duckweed</name>
    <dbReference type="NCBI Taxonomy" id="51605"/>
    <lineage>
        <taxon>Eukaryota</taxon>
        <taxon>Viridiplantae</taxon>
        <taxon>Streptophyta</taxon>
        <taxon>Embryophyta</taxon>
        <taxon>Tracheophyta</taxon>
        <taxon>Spermatophyta</taxon>
        <taxon>Magnoliopsida</taxon>
        <taxon>Liliopsida</taxon>
        <taxon>Araceae</taxon>
        <taxon>Lemnoideae</taxon>
        <taxon>Spirodela</taxon>
    </lineage>
</organism>
<reference evidence="6" key="1">
    <citation type="submission" date="2020-02" db="EMBL/GenBank/DDBJ databases">
        <authorList>
            <person name="Scholz U."/>
            <person name="Mascher M."/>
            <person name="Fiebig A."/>
        </authorList>
    </citation>
    <scope>NUCLEOTIDE SEQUENCE</scope>
</reference>
<dbReference type="OrthoDB" id="785404at2759"/>
<dbReference type="SUPFAM" id="SSF52058">
    <property type="entry name" value="L domain-like"/>
    <property type="match status" value="1"/>
</dbReference>
<evidence type="ECO:0000256" key="1">
    <source>
        <dbReference type="ARBA" id="ARBA00004370"/>
    </source>
</evidence>
<evidence type="ECO:0000256" key="3">
    <source>
        <dbReference type="ARBA" id="ARBA00022737"/>
    </source>
</evidence>
<keyword evidence="2" id="KW-0732">Signal</keyword>